<evidence type="ECO:0000256" key="1">
    <source>
        <dbReference type="SAM" id="SignalP"/>
    </source>
</evidence>
<feature type="domain" description="Beta-lactamase-related" evidence="2">
    <location>
        <begin position="60"/>
        <end position="356"/>
    </location>
</feature>
<name>A0A7H8NDF6_9ACTN</name>
<dbReference type="Gene3D" id="3.40.710.10">
    <property type="entry name" value="DD-peptidase/beta-lactamase superfamily"/>
    <property type="match status" value="1"/>
</dbReference>
<feature type="chain" id="PRO_5028984640" evidence="1">
    <location>
        <begin position="35"/>
        <end position="402"/>
    </location>
</feature>
<dbReference type="InterPro" id="IPR001466">
    <property type="entry name" value="Beta-lactam-related"/>
</dbReference>
<dbReference type="Pfam" id="PF00144">
    <property type="entry name" value="Beta-lactamase"/>
    <property type="match status" value="1"/>
</dbReference>
<accession>A0A7H8NDF6</accession>
<organism evidence="3 4">
    <name type="scientific">Streptomyces buecherae</name>
    <dbReference type="NCBI Taxonomy" id="2763006"/>
    <lineage>
        <taxon>Bacteria</taxon>
        <taxon>Bacillati</taxon>
        <taxon>Actinomycetota</taxon>
        <taxon>Actinomycetes</taxon>
        <taxon>Kitasatosporales</taxon>
        <taxon>Streptomycetaceae</taxon>
        <taxon>Streptomyces</taxon>
    </lineage>
</organism>
<feature type="signal peptide" evidence="1">
    <location>
        <begin position="1"/>
        <end position="34"/>
    </location>
</feature>
<dbReference type="PANTHER" id="PTHR46825">
    <property type="entry name" value="D-ALANYL-D-ALANINE-CARBOXYPEPTIDASE/ENDOPEPTIDASE AMPH"/>
    <property type="match status" value="1"/>
</dbReference>
<keyword evidence="1" id="KW-0732">Signal</keyword>
<dbReference type="RefSeq" id="WP_176164110.1">
    <property type="nucleotide sequence ID" value="NZ_CP054929.1"/>
</dbReference>
<evidence type="ECO:0000313" key="4">
    <source>
        <dbReference type="Proteomes" id="UP000509303"/>
    </source>
</evidence>
<dbReference type="PANTHER" id="PTHR46825:SF7">
    <property type="entry name" value="D-ALANYL-D-ALANINE CARBOXYPEPTIDASE"/>
    <property type="match status" value="1"/>
</dbReference>
<sequence>MFGSSARVRRALAGVTAAAAVGAVVVAGSPGAFAAGDGERAPARAAAHQATQDALDGLVRAGMPGVAATTKTADGKQWFGSAGYADTEAGRERSAADHFRAGSITKTFMATVLLQLEAEGEIDLDDSVEKWLPGVVRGDGYDASGISVRQMLNHTSGIHDSVETPEWQQTMNGPGFFTHRFDVKKPEEIVAMALKYPPYFKPGGGWHYSNTNYVLAGMVIEKVTGDSYAHQAQQRIIKPLGLKHTSFPGTRTTLPAPHPVGYSKLYAPNPGPEIYDATEYSPTWSGATGEMISAGTDLNTYFRALTRGRLLPKQQTREMFTTVETGQHFRYGLGLIARDLSCGETVWGHDGIVWGSLTSSATTRDGAHSLTFQINGDWLADGAPYERVFEAEFCAPGQTMRK</sequence>
<dbReference type="InterPro" id="IPR050491">
    <property type="entry name" value="AmpC-like"/>
</dbReference>
<reference evidence="3 4" key="1">
    <citation type="submission" date="2020-06" db="EMBL/GenBank/DDBJ databases">
        <title>Genome mining for natural products.</title>
        <authorList>
            <person name="Zhang B."/>
            <person name="Shi J."/>
            <person name="Ge H."/>
        </authorList>
    </citation>
    <scope>NUCLEOTIDE SEQUENCE [LARGE SCALE GENOMIC DNA]</scope>
    <source>
        <strain evidence="3 4">NA00687</strain>
    </source>
</reference>
<gene>
    <name evidence="3" type="ORF">HUT08_25955</name>
</gene>
<evidence type="ECO:0000259" key="2">
    <source>
        <dbReference type="Pfam" id="PF00144"/>
    </source>
</evidence>
<dbReference type="InterPro" id="IPR012338">
    <property type="entry name" value="Beta-lactam/transpept-like"/>
</dbReference>
<dbReference type="AlphaFoldDB" id="A0A7H8NDF6"/>
<proteinExistence type="predicted"/>
<keyword evidence="4" id="KW-1185">Reference proteome</keyword>
<protein>
    <submittedName>
        <fullName evidence="3">Beta-lactamase family protein</fullName>
    </submittedName>
</protein>
<dbReference type="EMBL" id="CP054929">
    <property type="protein sequence ID" value="QKW52406.1"/>
    <property type="molecule type" value="Genomic_DNA"/>
</dbReference>
<evidence type="ECO:0000313" key="3">
    <source>
        <dbReference type="EMBL" id="QKW52406.1"/>
    </source>
</evidence>
<dbReference type="Proteomes" id="UP000509303">
    <property type="component" value="Chromosome"/>
</dbReference>
<dbReference type="SUPFAM" id="SSF56601">
    <property type="entry name" value="beta-lactamase/transpeptidase-like"/>
    <property type="match status" value="1"/>
</dbReference>